<proteinExistence type="predicted"/>
<evidence type="ECO:0000313" key="18">
    <source>
        <dbReference type="Proteomes" id="UP000199659"/>
    </source>
</evidence>
<evidence type="ECO:0000256" key="10">
    <source>
        <dbReference type="ARBA" id="ARBA00022840"/>
    </source>
</evidence>
<dbReference type="InterPro" id="IPR050398">
    <property type="entry name" value="HssS/ArlS-like"/>
</dbReference>
<reference evidence="17 18" key="1">
    <citation type="submission" date="2016-10" db="EMBL/GenBank/DDBJ databases">
        <authorList>
            <person name="de Groot N.N."/>
        </authorList>
    </citation>
    <scope>NUCLEOTIDE SEQUENCE [LARGE SCALE GENOMIC DNA]</scope>
    <source>
        <strain evidence="17 18">743A</strain>
    </source>
</reference>
<evidence type="ECO:0000256" key="13">
    <source>
        <dbReference type="ARBA" id="ARBA00023136"/>
    </source>
</evidence>
<dbReference type="PANTHER" id="PTHR45528">
    <property type="entry name" value="SENSOR HISTIDINE KINASE CPXA"/>
    <property type="match status" value="1"/>
</dbReference>
<accession>A0A1I6HQ06</accession>
<dbReference type="SMART" id="SM00304">
    <property type="entry name" value="HAMP"/>
    <property type="match status" value="1"/>
</dbReference>
<dbReference type="GO" id="GO:0000155">
    <property type="term" value="F:phosphorelay sensor kinase activity"/>
    <property type="evidence" value="ECO:0007669"/>
    <property type="project" value="InterPro"/>
</dbReference>
<evidence type="ECO:0000256" key="6">
    <source>
        <dbReference type="ARBA" id="ARBA00022679"/>
    </source>
</evidence>
<evidence type="ECO:0000256" key="4">
    <source>
        <dbReference type="ARBA" id="ARBA00022475"/>
    </source>
</evidence>
<dbReference type="FunFam" id="3.30.565.10:FF:000006">
    <property type="entry name" value="Sensor histidine kinase WalK"/>
    <property type="match status" value="1"/>
</dbReference>
<evidence type="ECO:0000259" key="16">
    <source>
        <dbReference type="PROSITE" id="PS50885"/>
    </source>
</evidence>
<comment type="catalytic activity">
    <reaction evidence="1">
        <text>ATP + protein L-histidine = ADP + protein N-phospho-L-histidine.</text>
        <dbReference type="EC" id="2.7.13.3"/>
    </reaction>
</comment>
<keyword evidence="12" id="KW-0902">Two-component regulatory system</keyword>
<dbReference type="InterPro" id="IPR036890">
    <property type="entry name" value="HATPase_C_sf"/>
</dbReference>
<dbReference type="InterPro" id="IPR004358">
    <property type="entry name" value="Sig_transdc_His_kin-like_C"/>
</dbReference>
<comment type="subcellular location">
    <subcellularLocation>
        <location evidence="2">Cell membrane</location>
        <topology evidence="2">Multi-pass membrane protein</topology>
    </subcellularLocation>
</comment>
<feature type="transmembrane region" description="Helical" evidence="14">
    <location>
        <begin position="158"/>
        <end position="179"/>
    </location>
</feature>
<dbReference type="InterPro" id="IPR003660">
    <property type="entry name" value="HAMP_dom"/>
</dbReference>
<dbReference type="GO" id="GO:0005886">
    <property type="term" value="C:plasma membrane"/>
    <property type="evidence" value="ECO:0007669"/>
    <property type="project" value="UniProtKB-SubCell"/>
</dbReference>
<keyword evidence="13 14" id="KW-0472">Membrane</keyword>
<feature type="domain" description="Histidine kinase" evidence="15">
    <location>
        <begin position="280"/>
        <end position="495"/>
    </location>
</feature>
<dbReference type="PROSITE" id="PS50885">
    <property type="entry name" value="HAMP"/>
    <property type="match status" value="1"/>
</dbReference>
<dbReference type="InterPro" id="IPR005467">
    <property type="entry name" value="His_kinase_dom"/>
</dbReference>
<sequence>MKKVKRVKDNLPIRFYNRLFFRIFSYFAVVVSLFAVLLGFIYMKLYESGTMETYRDDLIRQAERIAFQVSDFSATEQQNEFIAYEDALYTVEDPELTDVWILANPNVQTPLADTFTNIKLSNVTLMPEYNEILNKAFSGKTAYNAGNDDVYGRLMVRVAVPVMDAGGNVAGAVMILSVMEGQKKVINRSQSLIWISSVVALIISVIVSTVFARQISGPISEMRKTALTLADGNYDIKTGLVKHGEIGQLAGAIDILSDRLKENEAERKNIEQMRLDFFANVSHELRTPITVMRGYTEMLVDDVITDEAKKRKYYERMLLECKSMERLVGDLLILSKMQNPDFVIDAEPVNLVQVFEDIIRSARVIARKKNISIKMKQDTECAMMHGDYDRLRQMFMIIIDNAIKFSKENGEILIEIESKELLRIRITDKGIGISGEELPFIFEKFYKSKLRQNAQGSGLGLVIAKQIAIKHGGTVDVESEVGIGTMFEFAFDKIELEMI</sequence>
<feature type="domain" description="HAMP" evidence="16">
    <location>
        <begin position="213"/>
        <end position="265"/>
    </location>
</feature>
<evidence type="ECO:0000256" key="11">
    <source>
        <dbReference type="ARBA" id="ARBA00022989"/>
    </source>
</evidence>
<dbReference type="SMART" id="SM00387">
    <property type="entry name" value="HATPase_c"/>
    <property type="match status" value="1"/>
</dbReference>
<feature type="transmembrane region" description="Helical" evidence="14">
    <location>
        <begin position="191"/>
        <end position="212"/>
    </location>
</feature>
<dbReference type="FunFam" id="1.10.287.130:FF:000001">
    <property type="entry name" value="Two-component sensor histidine kinase"/>
    <property type="match status" value="1"/>
</dbReference>
<dbReference type="PROSITE" id="PS50109">
    <property type="entry name" value="HIS_KIN"/>
    <property type="match status" value="1"/>
</dbReference>
<dbReference type="SUPFAM" id="SSF158472">
    <property type="entry name" value="HAMP domain-like"/>
    <property type="match status" value="1"/>
</dbReference>
<dbReference type="Pfam" id="PF00512">
    <property type="entry name" value="HisKA"/>
    <property type="match status" value="1"/>
</dbReference>
<dbReference type="EC" id="2.7.13.3" evidence="3"/>
<dbReference type="SUPFAM" id="SSF47384">
    <property type="entry name" value="Homodimeric domain of signal transducing histidine kinase"/>
    <property type="match status" value="1"/>
</dbReference>
<evidence type="ECO:0000256" key="1">
    <source>
        <dbReference type="ARBA" id="ARBA00000085"/>
    </source>
</evidence>
<keyword evidence="6" id="KW-0808">Transferase</keyword>
<dbReference type="Pfam" id="PF02518">
    <property type="entry name" value="HATPase_c"/>
    <property type="match status" value="1"/>
</dbReference>
<dbReference type="STRING" id="37658.SAMN05661086_00161"/>
<dbReference type="Pfam" id="PF00672">
    <property type="entry name" value="HAMP"/>
    <property type="match status" value="1"/>
</dbReference>
<keyword evidence="18" id="KW-1185">Reference proteome</keyword>
<keyword evidence="5" id="KW-0597">Phosphoprotein</keyword>
<organism evidence="17 18">
    <name type="scientific">Anaeromicropila populeti</name>
    <dbReference type="NCBI Taxonomy" id="37658"/>
    <lineage>
        <taxon>Bacteria</taxon>
        <taxon>Bacillati</taxon>
        <taxon>Bacillota</taxon>
        <taxon>Clostridia</taxon>
        <taxon>Lachnospirales</taxon>
        <taxon>Lachnospiraceae</taxon>
        <taxon>Anaeromicropila</taxon>
    </lineage>
</organism>
<dbReference type="RefSeq" id="WP_092558792.1">
    <property type="nucleotide sequence ID" value="NZ_FOYZ01000001.1"/>
</dbReference>
<evidence type="ECO:0000256" key="3">
    <source>
        <dbReference type="ARBA" id="ARBA00012438"/>
    </source>
</evidence>
<feature type="transmembrane region" description="Helical" evidence="14">
    <location>
        <begin position="20"/>
        <end position="43"/>
    </location>
</feature>
<keyword evidence="8" id="KW-0547">Nucleotide-binding</keyword>
<keyword evidence="11 14" id="KW-1133">Transmembrane helix</keyword>
<dbReference type="InterPro" id="IPR003594">
    <property type="entry name" value="HATPase_dom"/>
</dbReference>
<evidence type="ECO:0000256" key="5">
    <source>
        <dbReference type="ARBA" id="ARBA00022553"/>
    </source>
</evidence>
<dbReference type="PANTHER" id="PTHR45528:SF1">
    <property type="entry name" value="SENSOR HISTIDINE KINASE CPXA"/>
    <property type="match status" value="1"/>
</dbReference>
<dbReference type="Gene3D" id="3.30.565.10">
    <property type="entry name" value="Histidine kinase-like ATPase, C-terminal domain"/>
    <property type="match status" value="1"/>
</dbReference>
<name>A0A1I6HQ06_9FIRM</name>
<dbReference type="CDD" id="cd06225">
    <property type="entry name" value="HAMP"/>
    <property type="match status" value="1"/>
</dbReference>
<evidence type="ECO:0000256" key="2">
    <source>
        <dbReference type="ARBA" id="ARBA00004651"/>
    </source>
</evidence>
<dbReference type="SUPFAM" id="SSF55874">
    <property type="entry name" value="ATPase domain of HSP90 chaperone/DNA topoisomerase II/histidine kinase"/>
    <property type="match status" value="1"/>
</dbReference>
<evidence type="ECO:0000256" key="8">
    <source>
        <dbReference type="ARBA" id="ARBA00022741"/>
    </source>
</evidence>
<dbReference type="InterPro" id="IPR003661">
    <property type="entry name" value="HisK_dim/P_dom"/>
</dbReference>
<dbReference type="InterPro" id="IPR036097">
    <property type="entry name" value="HisK_dim/P_sf"/>
</dbReference>
<evidence type="ECO:0000313" key="17">
    <source>
        <dbReference type="EMBL" id="SFR56543.1"/>
    </source>
</evidence>
<dbReference type="Gene3D" id="6.10.340.10">
    <property type="match status" value="1"/>
</dbReference>
<dbReference type="OrthoDB" id="2359336at2"/>
<dbReference type="PRINTS" id="PR00344">
    <property type="entry name" value="BCTRLSENSOR"/>
</dbReference>
<evidence type="ECO:0000256" key="9">
    <source>
        <dbReference type="ARBA" id="ARBA00022777"/>
    </source>
</evidence>
<dbReference type="SMART" id="SM00388">
    <property type="entry name" value="HisKA"/>
    <property type="match status" value="1"/>
</dbReference>
<keyword evidence="10" id="KW-0067">ATP-binding</keyword>
<evidence type="ECO:0000256" key="12">
    <source>
        <dbReference type="ARBA" id="ARBA00023012"/>
    </source>
</evidence>
<dbReference type="AlphaFoldDB" id="A0A1I6HQ06"/>
<dbReference type="GO" id="GO:0005524">
    <property type="term" value="F:ATP binding"/>
    <property type="evidence" value="ECO:0007669"/>
    <property type="project" value="UniProtKB-KW"/>
</dbReference>
<keyword evidence="9 17" id="KW-0418">Kinase</keyword>
<dbReference type="CDD" id="cd00075">
    <property type="entry name" value="HATPase"/>
    <property type="match status" value="1"/>
</dbReference>
<evidence type="ECO:0000256" key="14">
    <source>
        <dbReference type="SAM" id="Phobius"/>
    </source>
</evidence>
<dbReference type="Proteomes" id="UP000199659">
    <property type="component" value="Unassembled WGS sequence"/>
</dbReference>
<gene>
    <name evidence="17" type="ORF">SAMN05661086_00161</name>
</gene>
<dbReference type="Gene3D" id="1.10.287.130">
    <property type="match status" value="1"/>
</dbReference>
<dbReference type="EMBL" id="FOYZ01000001">
    <property type="protein sequence ID" value="SFR56543.1"/>
    <property type="molecule type" value="Genomic_DNA"/>
</dbReference>
<evidence type="ECO:0000256" key="7">
    <source>
        <dbReference type="ARBA" id="ARBA00022692"/>
    </source>
</evidence>
<keyword evidence="7 14" id="KW-0812">Transmembrane</keyword>
<evidence type="ECO:0000259" key="15">
    <source>
        <dbReference type="PROSITE" id="PS50109"/>
    </source>
</evidence>
<dbReference type="CDD" id="cd00082">
    <property type="entry name" value="HisKA"/>
    <property type="match status" value="1"/>
</dbReference>
<protein>
    <recommendedName>
        <fullName evidence="3">histidine kinase</fullName>
        <ecNumber evidence="3">2.7.13.3</ecNumber>
    </recommendedName>
</protein>
<keyword evidence="4" id="KW-1003">Cell membrane</keyword>